<dbReference type="PANTHER" id="PTHR43133:SF46">
    <property type="entry name" value="RNA POLYMERASE SIGMA-70 FACTOR ECF SUBFAMILY"/>
    <property type="match status" value="1"/>
</dbReference>
<protein>
    <recommendedName>
        <fullName evidence="8">Sigma-70 family RNA polymerase sigma factor</fullName>
    </recommendedName>
</protein>
<accession>A0A9E8NIS5</accession>
<dbReference type="PANTHER" id="PTHR43133">
    <property type="entry name" value="RNA POLYMERASE ECF-TYPE SIGMA FACTO"/>
    <property type="match status" value="1"/>
</dbReference>
<evidence type="ECO:0000259" key="5">
    <source>
        <dbReference type="Pfam" id="PF20643"/>
    </source>
</evidence>
<name>A0A9E8NIS5_9BACT</name>
<keyword evidence="2" id="KW-0731">Sigma factor</keyword>
<dbReference type="InterPro" id="IPR007627">
    <property type="entry name" value="RNA_pol_sigma70_r2"/>
</dbReference>
<evidence type="ECO:0000256" key="1">
    <source>
        <dbReference type="ARBA" id="ARBA00023015"/>
    </source>
</evidence>
<evidence type="ECO:0000256" key="3">
    <source>
        <dbReference type="ARBA" id="ARBA00023163"/>
    </source>
</evidence>
<dbReference type="InterPro" id="IPR049089">
    <property type="entry name" value="TAF1C_C"/>
</dbReference>
<evidence type="ECO:0000313" key="7">
    <source>
        <dbReference type="Proteomes" id="UP001164653"/>
    </source>
</evidence>
<evidence type="ECO:0000259" key="4">
    <source>
        <dbReference type="Pfam" id="PF04542"/>
    </source>
</evidence>
<feature type="domain" description="RNA polymerase sigma-70 region 2" evidence="4">
    <location>
        <begin position="33"/>
        <end position="98"/>
    </location>
</feature>
<evidence type="ECO:0000256" key="2">
    <source>
        <dbReference type="ARBA" id="ARBA00023082"/>
    </source>
</evidence>
<proteinExistence type="predicted"/>
<keyword evidence="7" id="KW-1185">Reference proteome</keyword>
<evidence type="ECO:0008006" key="8">
    <source>
        <dbReference type="Google" id="ProtNLM"/>
    </source>
</evidence>
<dbReference type="Proteomes" id="UP001164653">
    <property type="component" value="Chromosome"/>
</dbReference>
<keyword evidence="1" id="KW-0805">Transcription regulation</keyword>
<reference evidence="6" key="1">
    <citation type="submission" date="2022-11" db="EMBL/GenBank/DDBJ databases">
        <title>Dyadobacter pollutisoli sp. nov., isolated from plastic dumped soil.</title>
        <authorList>
            <person name="Kim J.M."/>
            <person name="Kim K.R."/>
            <person name="Lee J.K."/>
            <person name="Hao L."/>
            <person name="Jeon C.O."/>
        </authorList>
    </citation>
    <scope>NUCLEOTIDE SEQUENCE</scope>
    <source>
        <strain evidence="6">U1</strain>
    </source>
</reference>
<dbReference type="Pfam" id="PF04542">
    <property type="entry name" value="Sigma70_r2"/>
    <property type="match status" value="1"/>
</dbReference>
<dbReference type="InterPro" id="IPR039425">
    <property type="entry name" value="RNA_pol_sigma-70-like"/>
</dbReference>
<dbReference type="EMBL" id="CP112998">
    <property type="protein sequence ID" value="WAC15042.1"/>
    <property type="molecule type" value="Genomic_DNA"/>
</dbReference>
<dbReference type="GO" id="GO:0006352">
    <property type="term" value="P:DNA-templated transcription initiation"/>
    <property type="evidence" value="ECO:0007669"/>
    <property type="project" value="InterPro"/>
</dbReference>
<feature type="domain" description="TAF1C C-terminal" evidence="5">
    <location>
        <begin position="111"/>
        <end position="149"/>
    </location>
</feature>
<gene>
    <name evidence="6" type="ORF">ON006_13960</name>
</gene>
<dbReference type="Gene3D" id="1.10.1740.10">
    <property type="match status" value="1"/>
</dbReference>
<dbReference type="KEGG" id="dpf:ON006_13960"/>
<dbReference type="GO" id="GO:0016987">
    <property type="term" value="F:sigma factor activity"/>
    <property type="evidence" value="ECO:0007669"/>
    <property type="project" value="UniProtKB-KW"/>
</dbReference>
<organism evidence="6 7">
    <name type="scientific">Dyadobacter pollutisoli</name>
    <dbReference type="NCBI Taxonomy" id="2910158"/>
    <lineage>
        <taxon>Bacteria</taxon>
        <taxon>Pseudomonadati</taxon>
        <taxon>Bacteroidota</taxon>
        <taxon>Cytophagia</taxon>
        <taxon>Cytophagales</taxon>
        <taxon>Spirosomataceae</taxon>
        <taxon>Dyadobacter</taxon>
    </lineage>
</organism>
<dbReference type="RefSeq" id="WP_244820408.1">
    <property type="nucleotide sequence ID" value="NZ_CP112998.1"/>
</dbReference>
<sequence>MKKYSDISNSEHLYDELWTRFLAGDEAAFEEIYQVHVDNLYSYGVHIVANTWLVQEAIQDLFADLWRSRNTLSDTTSIKYYLFRALRRRLHRMIRSEQTFTEISVDDKSHKTPQTNSFETDLIAQENQFEQIRRLRDSMAKLPPRRDANTNLVQYGAGTGTDEAAPTDMETSRYLLGTATYGWLENYDRSDVSEGWAVKLTAA</sequence>
<evidence type="ECO:0000313" key="6">
    <source>
        <dbReference type="EMBL" id="WAC15042.1"/>
    </source>
</evidence>
<keyword evidence="3" id="KW-0804">Transcription</keyword>
<dbReference type="InterPro" id="IPR013325">
    <property type="entry name" value="RNA_pol_sigma_r2"/>
</dbReference>
<dbReference type="SUPFAM" id="SSF88946">
    <property type="entry name" value="Sigma2 domain of RNA polymerase sigma factors"/>
    <property type="match status" value="1"/>
</dbReference>
<dbReference type="AlphaFoldDB" id="A0A9E8NIS5"/>
<dbReference type="Pfam" id="PF20643">
    <property type="entry name" value="TAF1C_C"/>
    <property type="match status" value="1"/>
</dbReference>